<name>A0A918ISY2_9FLAO</name>
<dbReference type="EMBL" id="BMWP01000006">
    <property type="protein sequence ID" value="GGW28139.1"/>
    <property type="molecule type" value="Genomic_DNA"/>
</dbReference>
<protein>
    <submittedName>
        <fullName evidence="1">Uncharacterized protein</fullName>
    </submittedName>
</protein>
<dbReference type="AlphaFoldDB" id="A0A918ISY2"/>
<comment type="caution">
    <text evidence="1">The sequence shown here is derived from an EMBL/GenBank/DDBJ whole genome shotgun (WGS) entry which is preliminary data.</text>
</comment>
<proteinExistence type="predicted"/>
<keyword evidence="2" id="KW-1185">Reference proteome</keyword>
<organism evidence="1 2">
    <name type="scientific">Arenibacter certesii</name>
    <dbReference type="NCBI Taxonomy" id="228955"/>
    <lineage>
        <taxon>Bacteria</taxon>
        <taxon>Pseudomonadati</taxon>
        <taxon>Bacteroidota</taxon>
        <taxon>Flavobacteriia</taxon>
        <taxon>Flavobacteriales</taxon>
        <taxon>Flavobacteriaceae</taxon>
        <taxon>Arenibacter</taxon>
    </lineage>
</organism>
<reference evidence="1" key="2">
    <citation type="submission" date="2020-09" db="EMBL/GenBank/DDBJ databases">
        <authorList>
            <person name="Sun Q."/>
            <person name="Kim S."/>
        </authorList>
    </citation>
    <scope>NUCLEOTIDE SEQUENCE</scope>
    <source>
        <strain evidence="1">KCTC 12113</strain>
    </source>
</reference>
<evidence type="ECO:0000313" key="2">
    <source>
        <dbReference type="Proteomes" id="UP000634668"/>
    </source>
</evidence>
<evidence type="ECO:0000313" key="1">
    <source>
        <dbReference type="EMBL" id="GGW28139.1"/>
    </source>
</evidence>
<accession>A0A918ISY2</accession>
<reference evidence="1" key="1">
    <citation type="journal article" date="2014" name="Int. J. Syst. Evol. Microbiol.">
        <title>Complete genome sequence of Corynebacterium casei LMG S-19264T (=DSM 44701T), isolated from a smear-ripened cheese.</title>
        <authorList>
            <consortium name="US DOE Joint Genome Institute (JGI-PGF)"/>
            <person name="Walter F."/>
            <person name="Albersmeier A."/>
            <person name="Kalinowski J."/>
            <person name="Ruckert C."/>
        </authorList>
    </citation>
    <scope>NUCLEOTIDE SEQUENCE</scope>
    <source>
        <strain evidence="1">KCTC 12113</strain>
    </source>
</reference>
<gene>
    <name evidence="1" type="ORF">GCM10007383_11790</name>
</gene>
<sequence length="56" mass="6106">MDIPIAQLGSLPPPVVYSKEVLFLNEKDIPNNTMAAMYTKKTIKSIIGKSIGQGML</sequence>
<dbReference type="Proteomes" id="UP000634668">
    <property type="component" value="Unassembled WGS sequence"/>
</dbReference>